<feature type="transmembrane region" description="Helical" evidence="11">
    <location>
        <begin position="1405"/>
        <end position="1426"/>
    </location>
</feature>
<evidence type="ECO:0000256" key="9">
    <source>
        <dbReference type="ARBA" id="ARBA00023136"/>
    </source>
</evidence>
<feature type="transmembrane region" description="Helical" evidence="11">
    <location>
        <begin position="548"/>
        <end position="569"/>
    </location>
</feature>
<evidence type="ECO:0000256" key="5">
    <source>
        <dbReference type="ARBA" id="ARBA00022737"/>
    </source>
</evidence>
<keyword evidence="8 11" id="KW-1133">Transmembrane helix</keyword>
<evidence type="ECO:0000256" key="10">
    <source>
        <dbReference type="SAM" id="MobiDB-lite"/>
    </source>
</evidence>
<dbReference type="InterPro" id="IPR034003">
    <property type="entry name" value="ABCG_PDR_2"/>
</dbReference>
<reference evidence="13 14" key="1">
    <citation type="submission" date="2024-09" db="EMBL/GenBank/DDBJ databases">
        <title>Chromosome-scale assembly of Riccia sorocarpa.</title>
        <authorList>
            <person name="Paukszto L."/>
        </authorList>
    </citation>
    <scope>NUCLEOTIDE SEQUENCE [LARGE SCALE GENOMIC DNA]</scope>
    <source>
        <strain evidence="13">LP-2024</strain>
        <tissue evidence="13">Aerial parts of the thallus</tissue>
    </source>
</reference>
<proteinExistence type="inferred from homology"/>
<feature type="transmembrane region" description="Helical" evidence="11">
    <location>
        <begin position="1340"/>
        <end position="1363"/>
    </location>
</feature>
<dbReference type="FunFam" id="3.40.50.300:FF:000059">
    <property type="entry name" value="ABC transporter G family member 40"/>
    <property type="match status" value="1"/>
</dbReference>
<feature type="compositionally biased region" description="Polar residues" evidence="10">
    <location>
        <begin position="841"/>
        <end position="852"/>
    </location>
</feature>
<feature type="transmembrane region" description="Helical" evidence="11">
    <location>
        <begin position="667"/>
        <end position="685"/>
    </location>
</feature>
<feature type="transmembrane region" description="Helical" evidence="11">
    <location>
        <begin position="1433"/>
        <end position="1455"/>
    </location>
</feature>
<dbReference type="SUPFAM" id="SSF52540">
    <property type="entry name" value="P-loop containing nucleoside triphosphate hydrolases"/>
    <property type="match status" value="2"/>
</dbReference>
<accession>A0ABD3GCI5</accession>
<dbReference type="Pfam" id="PF14510">
    <property type="entry name" value="ABC_trans_N"/>
    <property type="match status" value="1"/>
</dbReference>
<evidence type="ECO:0000256" key="3">
    <source>
        <dbReference type="ARBA" id="ARBA00022448"/>
    </source>
</evidence>
<feature type="transmembrane region" description="Helical" evidence="11">
    <location>
        <begin position="776"/>
        <end position="803"/>
    </location>
</feature>
<feature type="transmembrane region" description="Helical" evidence="11">
    <location>
        <begin position="1265"/>
        <end position="1283"/>
    </location>
</feature>
<dbReference type="Pfam" id="PF19055">
    <property type="entry name" value="ABC2_membrane_7"/>
    <property type="match status" value="1"/>
</dbReference>
<gene>
    <name evidence="13" type="ORF">R1sor_026840</name>
</gene>
<evidence type="ECO:0000256" key="7">
    <source>
        <dbReference type="ARBA" id="ARBA00022840"/>
    </source>
</evidence>
<keyword evidence="14" id="KW-1185">Reference proteome</keyword>
<keyword evidence="7" id="KW-0067">ATP-binding</keyword>
<evidence type="ECO:0000313" key="14">
    <source>
        <dbReference type="Proteomes" id="UP001633002"/>
    </source>
</evidence>
<dbReference type="InterPro" id="IPR034001">
    <property type="entry name" value="ABCG_PDR_1"/>
</dbReference>
<keyword evidence="3" id="KW-0813">Transport</keyword>
<dbReference type="CDD" id="cd03232">
    <property type="entry name" value="ABCG_PDR_domain2"/>
    <property type="match status" value="1"/>
</dbReference>
<dbReference type="Gene3D" id="3.40.50.300">
    <property type="entry name" value="P-loop containing nucleotide triphosphate hydrolases"/>
    <property type="match status" value="2"/>
</dbReference>
<organism evidence="13 14">
    <name type="scientific">Riccia sorocarpa</name>
    <dbReference type="NCBI Taxonomy" id="122646"/>
    <lineage>
        <taxon>Eukaryota</taxon>
        <taxon>Viridiplantae</taxon>
        <taxon>Streptophyta</taxon>
        <taxon>Embryophyta</taxon>
        <taxon>Marchantiophyta</taxon>
        <taxon>Marchantiopsida</taxon>
        <taxon>Marchantiidae</taxon>
        <taxon>Marchantiales</taxon>
        <taxon>Ricciaceae</taxon>
        <taxon>Riccia</taxon>
    </lineage>
</organism>
<evidence type="ECO:0000256" key="1">
    <source>
        <dbReference type="ARBA" id="ARBA00004141"/>
    </source>
</evidence>
<dbReference type="InterPro" id="IPR003439">
    <property type="entry name" value="ABC_transporter-like_ATP-bd"/>
</dbReference>
<evidence type="ECO:0000259" key="12">
    <source>
        <dbReference type="PROSITE" id="PS50893"/>
    </source>
</evidence>
<evidence type="ECO:0000256" key="6">
    <source>
        <dbReference type="ARBA" id="ARBA00022741"/>
    </source>
</evidence>
<evidence type="ECO:0000313" key="13">
    <source>
        <dbReference type="EMBL" id="KAL3676892.1"/>
    </source>
</evidence>
<feature type="transmembrane region" description="Helical" evidence="11">
    <location>
        <begin position="691"/>
        <end position="713"/>
    </location>
</feature>
<dbReference type="SMART" id="SM00382">
    <property type="entry name" value="AAA"/>
    <property type="match status" value="2"/>
</dbReference>
<dbReference type="PANTHER" id="PTHR48040:SF28">
    <property type="entry name" value="ABC TRANSPORTER G FAMILY MEMBER 39-LIKE"/>
    <property type="match status" value="1"/>
</dbReference>
<feature type="transmembrane region" description="Helical" evidence="11">
    <location>
        <begin position="643"/>
        <end position="660"/>
    </location>
</feature>
<dbReference type="InterPro" id="IPR013581">
    <property type="entry name" value="PDR_assoc"/>
</dbReference>
<name>A0ABD3GCI5_9MARC</name>
<evidence type="ECO:0000256" key="11">
    <source>
        <dbReference type="SAM" id="Phobius"/>
    </source>
</evidence>
<protein>
    <recommendedName>
        <fullName evidence="12">ABC transporter domain-containing protein</fullName>
    </recommendedName>
</protein>
<feature type="region of interest" description="Disordered" evidence="10">
    <location>
        <begin position="823"/>
        <end position="892"/>
    </location>
</feature>
<dbReference type="FunFam" id="3.40.50.300:FF:000179">
    <property type="entry name" value="ABC transporter G family member 34"/>
    <property type="match status" value="1"/>
</dbReference>
<dbReference type="Pfam" id="PF01061">
    <property type="entry name" value="ABC2_membrane"/>
    <property type="match status" value="2"/>
</dbReference>
<comment type="caution">
    <text evidence="13">The sequence shown here is derived from an EMBL/GenBank/DDBJ whole genome shotgun (WGS) entry which is preliminary data.</text>
</comment>
<dbReference type="Pfam" id="PF00005">
    <property type="entry name" value="ABC_tran"/>
    <property type="match status" value="2"/>
</dbReference>
<dbReference type="InterPro" id="IPR027417">
    <property type="entry name" value="P-loop_NTPase"/>
</dbReference>
<feature type="domain" description="ABC transporter" evidence="12">
    <location>
        <begin position="916"/>
        <end position="1168"/>
    </location>
</feature>
<dbReference type="Proteomes" id="UP001633002">
    <property type="component" value="Unassembled WGS sequence"/>
</dbReference>
<dbReference type="InterPro" id="IPR003593">
    <property type="entry name" value="AAA+_ATPase"/>
</dbReference>
<dbReference type="InterPro" id="IPR013525">
    <property type="entry name" value="ABC2_TM"/>
</dbReference>
<feature type="transmembrane region" description="Helical" evidence="11">
    <location>
        <begin position="1488"/>
        <end position="1511"/>
    </location>
</feature>
<dbReference type="PANTHER" id="PTHR48040">
    <property type="entry name" value="PLEIOTROPIC DRUG RESISTANCE PROTEIN 1-LIKE ISOFORM X1"/>
    <property type="match status" value="1"/>
</dbReference>
<dbReference type="Pfam" id="PF08370">
    <property type="entry name" value="PDR_assoc"/>
    <property type="match status" value="1"/>
</dbReference>
<keyword evidence="6" id="KW-0547">Nucleotide-binding</keyword>
<feature type="domain" description="ABC transporter" evidence="12">
    <location>
        <begin position="182"/>
        <end position="452"/>
    </location>
</feature>
<comment type="similarity">
    <text evidence="2">Belongs to the ABC transporter superfamily. ABCG family. PDR (TC 3.A.1.205) subfamily.</text>
</comment>
<evidence type="ECO:0000256" key="8">
    <source>
        <dbReference type="ARBA" id="ARBA00022989"/>
    </source>
</evidence>
<keyword evidence="9 11" id="KW-0472">Membrane</keyword>
<dbReference type="InterPro" id="IPR043926">
    <property type="entry name" value="ABCG_dom"/>
</dbReference>
<keyword evidence="5" id="KW-0677">Repeat</keyword>
<keyword evidence="4 11" id="KW-0812">Transmembrane</keyword>
<dbReference type="GO" id="GO:0016020">
    <property type="term" value="C:membrane"/>
    <property type="evidence" value="ECO:0007669"/>
    <property type="project" value="UniProtKB-SubCell"/>
</dbReference>
<feature type="transmembrane region" description="Helical" evidence="11">
    <location>
        <begin position="1290"/>
        <end position="1308"/>
    </location>
</feature>
<feature type="transmembrane region" description="Helical" evidence="11">
    <location>
        <begin position="1375"/>
        <end position="1393"/>
    </location>
</feature>
<dbReference type="CDD" id="cd03233">
    <property type="entry name" value="ABCG_PDR_domain1"/>
    <property type="match status" value="1"/>
</dbReference>
<dbReference type="PROSITE" id="PS50893">
    <property type="entry name" value="ABC_TRANSPORTER_2"/>
    <property type="match status" value="2"/>
</dbReference>
<evidence type="ECO:0000256" key="2">
    <source>
        <dbReference type="ARBA" id="ARBA00006012"/>
    </source>
</evidence>
<sequence>MAADLGGSLQAIDVRNIGRSSMARSSVSMGNRLSLSDSRNWGVGPENVFARDSYSRRSLADDDEEALKWAALERLPTFDRLRTSILEQMQGSKKVPAQVDVRLAGIEENQNLIRNVFFLGSTEADNELFLNRLKDRIRRVELSQPTVEVRYQNLTIKANCVVGGRALPTLPNAFKNTLDVLLSKIGVGTKKTTISILENVSGIIRPSRMTLLLGPPGSGKTTLLLALAGRLEKALKVDGKITYNGYNMDEFVPQKTAAYVSQHDLHIGEMTVRETLNFSARCQGVGERYDLMKEIDKREKERGLHGDADLDFFMKATAMGTGSLITEYIMKILGLDICADTMVGDNMRRGISGGQKKRVTTGEMIVGPLRTLFMDEISTGLDTSTTFQIVKCLGDVAHVLEATMLISLLQPAPETYDLFDDILLLSEGQVVYHGPRENILEFFESRGFRCPERKGVADFLQEVTSRKDQEQYWADKRKPYRFVTVKEFAAAFSDFHVGKEMGQHLSVPFDKSKSMPAAISFKKYTVRMGELLRIVFEREYLLFKRNAFVSYFRAFQISVMAFIAFTVYFRTEQSRDTIDDAQTYAAALFYGVVNVLFNGFSELSLTIIRLPVFYKQRDLLFYPPWTFAISKVILNIPTSLLESSIWVVLTYYTIGFAPAAGRFFRQLLLMVSVHNMSAGLFRLIGAVCRSMVIANTGGSLILMAVFVLGGFLLPRTSIKPWWIWGYWISPLSYAQNAVDVNEFLAPEWQKPFVLGNRNTTLGVAFMETAGVFPRGYWFWIGVGVNLGFALLFNFLFSLAITYLNPLGRGQATISEEEYAERQAAAAAEVDSSTDEPKQPAKSGSRSARQGSSHAKKLPRSLTGSSPKLEPEIMMTKTGSDATGPKRSDSNAPETLELGIATVTNKGMILPFQPLSISFDNVNYYVDMPPEMKAQGASEDKLQLLSSVTGAFRPGVLTALMGVSGAGKSTLMDVLAGRKTGGYIEGDIRISGYPKVQSTFARVAGYCEQNDIHSPQVTVYESLVYSAWLRLPSDTRKETRELFVDQVMDLVELTNIKDLIVGLPGVSGLSTEQRKRLTIAVELVANPSIVFMDEPTSGLDARAAAIVMRTVRNTVDTGRTVVCTIHQPSIDIFDAFDELLLMKRGGQVIYAGPLGRRSQKLIEYFEAIPGAPKIKEGYNPATWMLEVSSVSREISLDINFAEYYVKSELYAKNKALVHELSTPPAGSKDLAFATEYSQPPAIQTLACLWKQNITYWRSPDYNNLRYLFTIFAAILFGTIFWRLGKKRDTQANVFSIMGSMLAASLFIGINNAQTVQPIVATERTVFYRERAAGMYSPYPYAIAQVLVEIPYCLVQTVIYALITYGLISYQWTAAKFFWYLFFLFFTFLYFTYYGMMAVGLTPNAQIAAIISAFFYSVWNLFSGFMIFKKRIPVWWIWYYWISPVAWTIYGLVVSQFGDLSNETLRLSGSTEEQPIDQFVEDVFGFKYSFLPVVAIMMLVFTFLFATVFMFSIRYFNFQSR</sequence>
<dbReference type="GO" id="GO:0005524">
    <property type="term" value="F:ATP binding"/>
    <property type="evidence" value="ECO:0007669"/>
    <property type="project" value="UniProtKB-KW"/>
</dbReference>
<comment type="subcellular location">
    <subcellularLocation>
        <location evidence="1">Membrane</location>
        <topology evidence="1">Multi-pass membrane protein</topology>
    </subcellularLocation>
</comment>
<dbReference type="EMBL" id="JBJQOH010000008">
    <property type="protein sequence ID" value="KAL3676892.1"/>
    <property type="molecule type" value="Genomic_DNA"/>
</dbReference>
<evidence type="ECO:0000256" key="4">
    <source>
        <dbReference type="ARBA" id="ARBA00022692"/>
    </source>
</evidence>
<dbReference type="InterPro" id="IPR029481">
    <property type="entry name" value="ABC_trans_N"/>
</dbReference>